<dbReference type="InterPro" id="IPR029017">
    <property type="entry name" value="Enolase-like_N"/>
</dbReference>
<dbReference type="PANTHER" id="PTHR48080">
    <property type="entry name" value="D-GALACTONATE DEHYDRATASE-RELATED"/>
    <property type="match status" value="1"/>
</dbReference>
<dbReference type="AlphaFoldDB" id="A0A382F0X3"/>
<dbReference type="InterPro" id="IPR034593">
    <property type="entry name" value="DgoD-like"/>
</dbReference>
<proteinExistence type="predicted"/>
<dbReference type="SUPFAM" id="SSF51604">
    <property type="entry name" value="Enolase C-terminal domain-like"/>
    <property type="match status" value="1"/>
</dbReference>
<dbReference type="CDD" id="cd03316">
    <property type="entry name" value="MR_like"/>
    <property type="match status" value="1"/>
</dbReference>
<evidence type="ECO:0000259" key="2">
    <source>
        <dbReference type="SMART" id="SM00922"/>
    </source>
</evidence>
<feature type="domain" description="Mandelate racemase/muconate lactonizing enzyme C-terminal" evidence="2">
    <location>
        <begin position="123"/>
        <end position="229"/>
    </location>
</feature>
<dbReference type="Gene3D" id="3.30.390.10">
    <property type="entry name" value="Enolase-like, N-terminal domain"/>
    <property type="match status" value="1"/>
</dbReference>
<organism evidence="3">
    <name type="scientific">marine metagenome</name>
    <dbReference type="NCBI Taxonomy" id="408172"/>
    <lineage>
        <taxon>unclassified sequences</taxon>
        <taxon>metagenomes</taxon>
        <taxon>ecological metagenomes</taxon>
    </lineage>
</organism>
<dbReference type="EMBL" id="UINC01047031">
    <property type="protein sequence ID" value="SVB55781.1"/>
    <property type="molecule type" value="Genomic_DNA"/>
</dbReference>
<dbReference type="SFLD" id="SFLDG00179">
    <property type="entry name" value="mandelate_racemase"/>
    <property type="match status" value="1"/>
</dbReference>
<accession>A0A382F0X3</accession>
<dbReference type="InterPro" id="IPR036849">
    <property type="entry name" value="Enolase-like_C_sf"/>
</dbReference>
<dbReference type="Pfam" id="PF02746">
    <property type="entry name" value="MR_MLE_N"/>
    <property type="match status" value="1"/>
</dbReference>
<dbReference type="InterPro" id="IPR018110">
    <property type="entry name" value="Mandel_Rmase/mucon_lact_enz_CS"/>
</dbReference>
<keyword evidence="1" id="KW-0456">Lyase</keyword>
<dbReference type="PROSITE" id="PS00908">
    <property type="entry name" value="MR_MLE_1"/>
    <property type="match status" value="1"/>
</dbReference>
<dbReference type="SUPFAM" id="SSF54826">
    <property type="entry name" value="Enolase N-terminal domain-like"/>
    <property type="match status" value="1"/>
</dbReference>
<reference evidence="3" key="1">
    <citation type="submission" date="2018-05" db="EMBL/GenBank/DDBJ databases">
        <authorList>
            <person name="Lanie J.A."/>
            <person name="Ng W.-L."/>
            <person name="Kazmierczak K.M."/>
            <person name="Andrzejewski T.M."/>
            <person name="Davidsen T.M."/>
            <person name="Wayne K.J."/>
            <person name="Tettelin H."/>
            <person name="Glass J.I."/>
            <person name="Rusch D."/>
            <person name="Podicherti R."/>
            <person name="Tsui H.-C.T."/>
            <person name="Winkler M.E."/>
        </authorList>
    </citation>
    <scope>NUCLEOTIDE SEQUENCE</scope>
</reference>
<evidence type="ECO:0000313" key="3">
    <source>
        <dbReference type="EMBL" id="SVB55781.1"/>
    </source>
</evidence>
<protein>
    <recommendedName>
        <fullName evidence="2">Mandelate racemase/muconate lactonizing enzyme C-terminal domain-containing protein</fullName>
    </recommendedName>
</protein>
<dbReference type="SMART" id="SM00922">
    <property type="entry name" value="MR_MLE"/>
    <property type="match status" value="1"/>
</dbReference>
<dbReference type="SFLD" id="SFLDS00001">
    <property type="entry name" value="Enolase"/>
    <property type="match status" value="1"/>
</dbReference>
<dbReference type="GO" id="GO:0016829">
    <property type="term" value="F:lyase activity"/>
    <property type="evidence" value="ECO:0007669"/>
    <property type="project" value="UniProtKB-KW"/>
</dbReference>
<dbReference type="Pfam" id="PF13378">
    <property type="entry name" value="MR_MLE_C"/>
    <property type="match status" value="1"/>
</dbReference>
<evidence type="ECO:0000256" key="1">
    <source>
        <dbReference type="ARBA" id="ARBA00023239"/>
    </source>
</evidence>
<dbReference type="Gene3D" id="3.20.20.120">
    <property type="entry name" value="Enolase-like C-terminal domain"/>
    <property type="match status" value="1"/>
</dbReference>
<dbReference type="InterPro" id="IPR013342">
    <property type="entry name" value="Mandelate_racemase_C"/>
</dbReference>
<name>A0A382F0X3_9ZZZZ</name>
<dbReference type="InterPro" id="IPR029065">
    <property type="entry name" value="Enolase_C-like"/>
</dbReference>
<dbReference type="GO" id="GO:0009063">
    <property type="term" value="P:amino acid catabolic process"/>
    <property type="evidence" value="ECO:0007669"/>
    <property type="project" value="InterPro"/>
</dbReference>
<dbReference type="InterPro" id="IPR013341">
    <property type="entry name" value="Mandelate_racemase_N_dom"/>
</dbReference>
<gene>
    <name evidence="3" type="ORF">METZ01_LOCUS208635</name>
</gene>
<dbReference type="PANTHER" id="PTHR48080:SF2">
    <property type="entry name" value="D-GALACTONATE DEHYDRATASE"/>
    <property type="match status" value="1"/>
</dbReference>
<sequence length="371" mass="40803">MKITRITPFLAARYLLVRVYTDEGLTGNGEAGLWAHHKTVHQALQEISGYYVGKDPLRMEHHYQVVSRNTHFMGAVLSAAISAIDMALWDLLGKSAGLPVYQLLGGKCRDKVKVFTNVSGETLEALAESATNGVAEGFTTLRMTPFFSGFEQQTATAVVSNAVRMVQTVREAIGDEIDLGLEIHRNLNPDSAIMLAKELEPYKILYYEDPLAPESIEALEYIARHVDLPLATGERFYNIFQFKDLIDRKLVSLIRPDLSLAGGFTQVKKVAAIAEPAFVGIFPHLMGSPVNNAAFAHLGMAIPNYAHTECNPHNSLLSEIVDEPFKVKNGYRLVPERPGIGVEINEDVLERLPYDPVGIDGSFQADGAVAH</sequence>